<protein>
    <recommendedName>
        <fullName evidence="7">Catalase immune-responsive domain-containing protein</fullName>
    </recommendedName>
</protein>
<dbReference type="PANTHER" id="PTHR11465:SF9">
    <property type="entry name" value="CATALASE"/>
    <property type="match status" value="1"/>
</dbReference>
<evidence type="ECO:0000256" key="3">
    <source>
        <dbReference type="ARBA" id="ARBA00022617"/>
    </source>
</evidence>
<evidence type="ECO:0000256" key="4">
    <source>
        <dbReference type="ARBA" id="ARBA00022723"/>
    </source>
</evidence>
<dbReference type="GO" id="GO:0005739">
    <property type="term" value="C:mitochondrion"/>
    <property type="evidence" value="ECO:0007669"/>
    <property type="project" value="TreeGrafter"/>
</dbReference>
<keyword evidence="5" id="KW-0560">Oxidoreductase</keyword>
<keyword evidence="3" id="KW-0349">Heme</keyword>
<evidence type="ECO:0000313" key="8">
    <source>
        <dbReference type="EMBL" id="KHJ75460.1"/>
    </source>
</evidence>
<dbReference type="GO" id="GO:0005777">
    <property type="term" value="C:peroxisome"/>
    <property type="evidence" value="ECO:0007669"/>
    <property type="project" value="TreeGrafter"/>
</dbReference>
<keyword evidence="6" id="KW-0408">Iron</keyword>
<proteinExistence type="inferred from homology"/>
<gene>
    <name evidence="8" type="ORF">OESDEN_24924</name>
</gene>
<evidence type="ECO:0000313" key="9">
    <source>
        <dbReference type="Proteomes" id="UP000053660"/>
    </source>
</evidence>
<evidence type="ECO:0000256" key="6">
    <source>
        <dbReference type="ARBA" id="ARBA00023004"/>
    </source>
</evidence>
<dbReference type="AlphaFoldDB" id="A0A0B1RWM3"/>
<keyword evidence="4" id="KW-0479">Metal-binding</keyword>
<dbReference type="GO" id="GO:0042542">
    <property type="term" value="P:response to hydrogen peroxide"/>
    <property type="evidence" value="ECO:0007669"/>
    <property type="project" value="TreeGrafter"/>
</dbReference>
<feature type="domain" description="Catalase immune-responsive" evidence="7">
    <location>
        <begin position="21"/>
        <end position="83"/>
    </location>
</feature>
<evidence type="ECO:0000256" key="1">
    <source>
        <dbReference type="ARBA" id="ARBA00005329"/>
    </source>
</evidence>
<name>A0A0B1RWM3_OESDE</name>
<keyword evidence="9" id="KW-1185">Reference proteome</keyword>
<dbReference type="InterPro" id="IPR020835">
    <property type="entry name" value="Catalase_sf"/>
</dbReference>
<dbReference type="GO" id="GO:0004096">
    <property type="term" value="F:catalase activity"/>
    <property type="evidence" value="ECO:0007669"/>
    <property type="project" value="InterPro"/>
</dbReference>
<dbReference type="GO" id="GO:0020037">
    <property type="term" value="F:heme binding"/>
    <property type="evidence" value="ECO:0007669"/>
    <property type="project" value="InterPro"/>
</dbReference>
<keyword evidence="2" id="KW-0575">Peroxidase</keyword>
<dbReference type="GO" id="GO:0042744">
    <property type="term" value="P:hydrogen peroxide catabolic process"/>
    <property type="evidence" value="ECO:0007669"/>
    <property type="project" value="TreeGrafter"/>
</dbReference>
<dbReference type="OrthoDB" id="5870455at2759"/>
<evidence type="ECO:0000259" key="7">
    <source>
        <dbReference type="Pfam" id="PF06628"/>
    </source>
</evidence>
<dbReference type="InterPro" id="IPR018028">
    <property type="entry name" value="Catalase"/>
</dbReference>
<evidence type="ECO:0000256" key="5">
    <source>
        <dbReference type="ARBA" id="ARBA00023002"/>
    </source>
</evidence>
<comment type="similarity">
    <text evidence="1">Belongs to the catalase family.</text>
</comment>
<reference evidence="8 9" key="1">
    <citation type="submission" date="2014-03" db="EMBL/GenBank/DDBJ databases">
        <title>Draft genome of the hookworm Oesophagostomum dentatum.</title>
        <authorList>
            <person name="Mitreva M."/>
        </authorList>
    </citation>
    <scope>NUCLEOTIDE SEQUENCE [LARGE SCALE GENOMIC DNA]</scope>
    <source>
        <strain evidence="8 9">OD-Hann</strain>
    </source>
</reference>
<dbReference type="Gene3D" id="2.40.180.10">
    <property type="entry name" value="Catalase core domain"/>
    <property type="match status" value="1"/>
</dbReference>
<dbReference type="SUPFAM" id="SSF56634">
    <property type="entry name" value="Heme-dependent catalase-like"/>
    <property type="match status" value="1"/>
</dbReference>
<dbReference type="PANTHER" id="PTHR11465">
    <property type="entry name" value="CATALASE"/>
    <property type="match status" value="1"/>
</dbReference>
<dbReference type="Pfam" id="PF06628">
    <property type="entry name" value="Catalase-rel"/>
    <property type="match status" value="1"/>
</dbReference>
<sequence>MELPGIAENKFSVSGDVNRYEFDEDYYEQPRIFYKKVLNKEERARLEQNIFDSIKDCFDHIQDRALKNFGQVDPEFGNRLRKMIDNYKAQKASLKL</sequence>
<dbReference type="InterPro" id="IPR010582">
    <property type="entry name" value="Catalase_immune_responsive"/>
</dbReference>
<dbReference type="GO" id="GO:0046872">
    <property type="term" value="F:metal ion binding"/>
    <property type="evidence" value="ECO:0007669"/>
    <property type="project" value="UniProtKB-KW"/>
</dbReference>
<organism evidence="8 9">
    <name type="scientific">Oesophagostomum dentatum</name>
    <name type="common">Nodular worm</name>
    <dbReference type="NCBI Taxonomy" id="61180"/>
    <lineage>
        <taxon>Eukaryota</taxon>
        <taxon>Metazoa</taxon>
        <taxon>Ecdysozoa</taxon>
        <taxon>Nematoda</taxon>
        <taxon>Chromadorea</taxon>
        <taxon>Rhabditida</taxon>
        <taxon>Rhabditina</taxon>
        <taxon>Rhabditomorpha</taxon>
        <taxon>Strongyloidea</taxon>
        <taxon>Strongylidae</taxon>
        <taxon>Oesophagostomum</taxon>
    </lineage>
</organism>
<dbReference type="Proteomes" id="UP000053660">
    <property type="component" value="Unassembled WGS sequence"/>
</dbReference>
<evidence type="ECO:0000256" key="2">
    <source>
        <dbReference type="ARBA" id="ARBA00022559"/>
    </source>
</evidence>
<accession>A0A0B1RWM3</accession>
<dbReference type="EMBL" id="KN612725">
    <property type="protein sequence ID" value="KHJ75460.1"/>
    <property type="molecule type" value="Genomic_DNA"/>
</dbReference>